<keyword evidence="1" id="KW-0004">4Fe-4S</keyword>
<proteinExistence type="predicted"/>
<dbReference type="STRING" id="37546.A0A1B0G2U1"/>
<accession>A0A1B0G2U1</accession>
<keyword evidence="3" id="KW-0479">Metal-binding</keyword>
<keyword evidence="5" id="KW-0411">Iron-sulfur</keyword>
<evidence type="ECO:0000256" key="5">
    <source>
        <dbReference type="ARBA" id="ARBA00023014"/>
    </source>
</evidence>
<dbReference type="PANTHER" id="PTHR11135">
    <property type="entry name" value="HISTONE ACETYLTRANSFERASE-RELATED"/>
    <property type="match status" value="1"/>
</dbReference>
<evidence type="ECO:0000256" key="4">
    <source>
        <dbReference type="ARBA" id="ARBA00023004"/>
    </source>
</evidence>
<evidence type="ECO:0000313" key="6">
    <source>
        <dbReference type="EnsemblMetazoa" id="GMOY007636-PA"/>
    </source>
</evidence>
<organism evidence="6 7">
    <name type="scientific">Glossina morsitans morsitans</name>
    <name type="common">Savannah tsetse fly</name>
    <dbReference type="NCBI Taxonomy" id="37546"/>
    <lineage>
        <taxon>Eukaryota</taxon>
        <taxon>Metazoa</taxon>
        <taxon>Ecdysozoa</taxon>
        <taxon>Arthropoda</taxon>
        <taxon>Hexapoda</taxon>
        <taxon>Insecta</taxon>
        <taxon>Pterygota</taxon>
        <taxon>Neoptera</taxon>
        <taxon>Endopterygota</taxon>
        <taxon>Diptera</taxon>
        <taxon>Brachycera</taxon>
        <taxon>Muscomorpha</taxon>
        <taxon>Hippoboscoidea</taxon>
        <taxon>Glossinidae</taxon>
        <taxon>Glossina</taxon>
    </lineage>
</organism>
<dbReference type="GO" id="GO:0051539">
    <property type="term" value="F:4 iron, 4 sulfur cluster binding"/>
    <property type="evidence" value="ECO:0007669"/>
    <property type="project" value="UniProtKB-KW"/>
</dbReference>
<dbReference type="GO" id="GO:0005737">
    <property type="term" value="C:cytoplasm"/>
    <property type="evidence" value="ECO:0007669"/>
    <property type="project" value="TreeGrafter"/>
</dbReference>
<dbReference type="GO" id="GO:0046872">
    <property type="term" value="F:metal ion binding"/>
    <property type="evidence" value="ECO:0007669"/>
    <property type="project" value="UniProtKB-KW"/>
</dbReference>
<dbReference type="GO" id="GO:0002926">
    <property type="term" value="P:tRNA wobble base 5-methoxycarbonylmethyl-2-thiouridinylation"/>
    <property type="evidence" value="ECO:0007669"/>
    <property type="project" value="TreeGrafter"/>
</dbReference>
<name>A0A1B0G2U1_GLOMM</name>
<dbReference type="Proteomes" id="UP000092444">
    <property type="component" value="Unassembled WGS sequence"/>
</dbReference>
<evidence type="ECO:0000256" key="2">
    <source>
        <dbReference type="ARBA" id="ARBA00022691"/>
    </source>
</evidence>
<dbReference type="EMBL" id="CCAG010019976">
    <property type="status" value="NOT_ANNOTATED_CDS"/>
    <property type="molecule type" value="Genomic_DNA"/>
</dbReference>
<evidence type="ECO:0000313" key="7">
    <source>
        <dbReference type="Proteomes" id="UP000092444"/>
    </source>
</evidence>
<evidence type="ECO:0000256" key="3">
    <source>
        <dbReference type="ARBA" id="ARBA00022723"/>
    </source>
</evidence>
<sequence>LLKAHEEKKDVNINTDAKKILLPQLKAKPIRTASGIAVVAVMCKPHRCPHINKTGNICLLTVLHGCRAPFAPSFFLRKRGCRKSGRHIWIGTSSLMVTANGSKSAGVKPFVSSAIVDGGPQPG</sequence>
<keyword evidence="2" id="KW-0949">S-adenosyl-L-methionine</keyword>
<dbReference type="GO" id="GO:0005634">
    <property type="term" value="C:nucleus"/>
    <property type="evidence" value="ECO:0007669"/>
    <property type="project" value="TreeGrafter"/>
</dbReference>
<protein>
    <submittedName>
        <fullName evidence="6">Uncharacterized protein</fullName>
    </submittedName>
</protein>
<keyword evidence="7" id="KW-1185">Reference proteome</keyword>
<dbReference type="PANTHER" id="PTHR11135:SF0">
    <property type="entry name" value="ELONGATOR COMPLEX PROTEIN 3"/>
    <property type="match status" value="1"/>
</dbReference>
<dbReference type="GO" id="GO:0033588">
    <property type="term" value="C:elongator holoenzyme complex"/>
    <property type="evidence" value="ECO:0007669"/>
    <property type="project" value="TreeGrafter"/>
</dbReference>
<dbReference type="AlphaFoldDB" id="A0A1B0G2U1"/>
<reference evidence="6" key="1">
    <citation type="submission" date="2020-05" db="UniProtKB">
        <authorList>
            <consortium name="EnsemblMetazoa"/>
        </authorList>
    </citation>
    <scope>IDENTIFICATION</scope>
    <source>
        <strain evidence="6">Yale</strain>
    </source>
</reference>
<dbReference type="InterPro" id="IPR039661">
    <property type="entry name" value="ELP3"/>
</dbReference>
<evidence type="ECO:0000256" key="1">
    <source>
        <dbReference type="ARBA" id="ARBA00022485"/>
    </source>
</evidence>
<dbReference type="EnsemblMetazoa" id="GMOY007636-RA">
    <property type="protein sequence ID" value="GMOY007636-PA"/>
    <property type="gene ID" value="GMOY007636"/>
</dbReference>
<keyword evidence="4" id="KW-0408">Iron</keyword>